<evidence type="ECO:0000313" key="1">
    <source>
        <dbReference type="EMBL" id="KAL1529306.1"/>
    </source>
</evidence>
<dbReference type="Gene3D" id="3.90.550.10">
    <property type="entry name" value="Spore Coat Polysaccharide Biosynthesis Protein SpsA, Chain A"/>
    <property type="match status" value="1"/>
</dbReference>
<name>A0AB34K8V9_PRYPA</name>
<gene>
    <name evidence="1" type="ORF">AB1Y20_000260</name>
</gene>
<keyword evidence="2" id="KW-1185">Reference proteome</keyword>
<dbReference type="InterPro" id="IPR042465">
    <property type="entry name" value="XXLT1"/>
</dbReference>
<comment type="caution">
    <text evidence="1">The sequence shown here is derived from an EMBL/GenBank/DDBJ whole genome shotgun (WGS) entry which is preliminary data.</text>
</comment>
<dbReference type="GO" id="GO:0005789">
    <property type="term" value="C:endoplasmic reticulum membrane"/>
    <property type="evidence" value="ECO:0007669"/>
    <property type="project" value="TreeGrafter"/>
</dbReference>
<dbReference type="Proteomes" id="UP001515480">
    <property type="component" value="Unassembled WGS sequence"/>
</dbReference>
<reference evidence="1 2" key="1">
    <citation type="journal article" date="2024" name="Science">
        <title>Giant polyketide synthase enzymes in the biosynthesis of giant marine polyether toxins.</title>
        <authorList>
            <person name="Fallon T.R."/>
            <person name="Shende V.V."/>
            <person name="Wierzbicki I.H."/>
            <person name="Pendleton A.L."/>
            <person name="Watervoot N.F."/>
            <person name="Auber R.P."/>
            <person name="Gonzalez D.J."/>
            <person name="Wisecaver J.H."/>
            <person name="Moore B.S."/>
        </authorList>
    </citation>
    <scope>NUCLEOTIDE SEQUENCE [LARGE SCALE GENOMIC DNA]</scope>
    <source>
        <strain evidence="1 2">12B1</strain>
    </source>
</reference>
<sequence length="268" mass="30098">MRRAAAVFNSSRIQFHALLSFPQPIEGMRVTPLRLPAPARCIHANLCRLAHGPGPQYLYKPLLHWVFPRDVKQVIVLDTDVVVVRDIAELWAQFRHFGTAVLGVANEQSNLYHGTSIGKNGGVQLLDLEKMRNSQRYAEALDYYASGPRYIGYLGDQTLYSFMAVSHSDLLFQLPCEWNRQLSMQFGFRNATVHACPRRCGLLHANFGILKCVATVMQSDPSCETWSRLRTGVSFSGAMPPQIASCPASRKGEFRRAATRFFSDCCRA</sequence>
<evidence type="ECO:0008006" key="3">
    <source>
        <dbReference type="Google" id="ProtNLM"/>
    </source>
</evidence>
<dbReference type="EMBL" id="JBGBPQ010000001">
    <property type="protein sequence ID" value="KAL1529306.1"/>
    <property type="molecule type" value="Genomic_DNA"/>
</dbReference>
<protein>
    <recommendedName>
        <fullName evidence="3">Hexosyltransferase</fullName>
    </recommendedName>
</protein>
<organism evidence="1 2">
    <name type="scientific">Prymnesium parvum</name>
    <name type="common">Toxic golden alga</name>
    <dbReference type="NCBI Taxonomy" id="97485"/>
    <lineage>
        <taxon>Eukaryota</taxon>
        <taxon>Haptista</taxon>
        <taxon>Haptophyta</taxon>
        <taxon>Prymnesiophyceae</taxon>
        <taxon>Prymnesiales</taxon>
        <taxon>Prymnesiaceae</taxon>
        <taxon>Prymnesium</taxon>
    </lineage>
</organism>
<dbReference type="GO" id="GO:0016266">
    <property type="term" value="P:protein O-linked glycosylation via N-acetyl-galactosamine"/>
    <property type="evidence" value="ECO:0007669"/>
    <property type="project" value="TreeGrafter"/>
</dbReference>
<dbReference type="GO" id="GO:0140560">
    <property type="term" value="F:xylosyl alpha-1,3-xylosyltransferase activity"/>
    <property type="evidence" value="ECO:0007669"/>
    <property type="project" value="TreeGrafter"/>
</dbReference>
<dbReference type="SUPFAM" id="SSF53448">
    <property type="entry name" value="Nucleotide-diphospho-sugar transferases"/>
    <property type="match status" value="1"/>
</dbReference>
<dbReference type="PANTHER" id="PTHR46612:SF1">
    <property type="entry name" value="XYLOSIDE XYLOSYLTRANSFERASE 1"/>
    <property type="match status" value="1"/>
</dbReference>
<accession>A0AB34K8V9</accession>
<dbReference type="AlphaFoldDB" id="A0AB34K8V9"/>
<evidence type="ECO:0000313" key="2">
    <source>
        <dbReference type="Proteomes" id="UP001515480"/>
    </source>
</evidence>
<dbReference type="PANTHER" id="PTHR46612">
    <property type="entry name" value="XYLOSIDE XYLOSYLTRANSFERASE 1"/>
    <property type="match status" value="1"/>
</dbReference>
<proteinExistence type="predicted"/>
<dbReference type="InterPro" id="IPR029044">
    <property type="entry name" value="Nucleotide-diphossugar_trans"/>
</dbReference>